<sequence>MRLVQKFIPFLFAGFVVISCGKKETTDTNEIAEESNEEKFDERKEEKDADFVAETVAANYAEISLAKLATQKSDNAQIKEIAQLLEKEHGKLLEDLQTFASLKAITVPSEEKDEAKRKIEDLTKEENVKDFNKKWCKTMVDQHEKNIKEFESRLEKTEDADLKILIDQKLPDLRAHLDKVKACEQSI</sequence>
<keyword evidence="3" id="KW-1185">Reference proteome</keyword>
<dbReference type="Proteomes" id="UP000190961">
    <property type="component" value="Unassembled WGS sequence"/>
</dbReference>
<gene>
    <name evidence="2" type="ORF">SAMN05660236_0252</name>
</gene>
<dbReference type="PANTHER" id="PTHR38593">
    <property type="entry name" value="BLR2558 PROTEIN"/>
    <property type="match status" value="1"/>
</dbReference>
<dbReference type="OrthoDB" id="883203at2"/>
<accession>A0A1T5IPL9</accession>
<dbReference type="EMBL" id="FUZU01000001">
    <property type="protein sequence ID" value="SKC41110.1"/>
    <property type="molecule type" value="Genomic_DNA"/>
</dbReference>
<reference evidence="2 3" key="1">
    <citation type="submission" date="2017-02" db="EMBL/GenBank/DDBJ databases">
        <authorList>
            <person name="Peterson S.W."/>
        </authorList>
    </citation>
    <scope>NUCLEOTIDE SEQUENCE [LARGE SCALE GENOMIC DNA]</scope>
    <source>
        <strain evidence="2 3">DSM 25262</strain>
    </source>
</reference>
<dbReference type="STRING" id="688867.SAMN05660236_0252"/>
<dbReference type="InterPro" id="IPR025419">
    <property type="entry name" value="DUF4142"/>
</dbReference>
<dbReference type="InterPro" id="IPR012347">
    <property type="entry name" value="Ferritin-like"/>
</dbReference>
<dbReference type="PROSITE" id="PS51257">
    <property type="entry name" value="PROKAR_LIPOPROTEIN"/>
    <property type="match status" value="1"/>
</dbReference>
<dbReference type="Pfam" id="PF13628">
    <property type="entry name" value="DUF4142"/>
    <property type="match status" value="1"/>
</dbReference>
<evidence type="ECO:0000259" key="1">
    <source>
        <dbReference type="Pfam" id="PF13628"/>
    </source>
</evidence>
<proteinExistence type="predicted"/>
<dbReference type="AlphaFoldDB" id="A0A1T5IPL9"/>
<feature type="domain" description="DUF4142" evidence="1">
    <location>
        <begin position="47"/>
        <end position="182"/>
    </location>
</feature>
<protein>
    <submittedName>
        <fullName evidence="2">Putative membrane protein</fullName>
    </submittedName>
</protein>
<organism evidence="2 3">
    <name type="scientific">Ohtaekwangia koreensis</name>
    <dbReference type="NCBI Taxonomy" id="688867"/>
    <lineage>
        <taxon>Bacteria</taxon>
        <taxon>Pseudomonadati</taxon>
        <taxon>Bacteroidota</taxon>
        <taxon>Cytophagia</taxon>
        <taxon>Cytophagales</taxon>
        <taxon>Fulvivirgaceae</taxon>
        <taxon>Ohtaekwangia</taxon>
    </lineage>
</organism>
<dbReference type="Gene3D" id="1.20.1260.10">
    <property type="match status" value="1"/>
</dbReference>
<name>A0A1T5IPL9_9BACT</name>
<dbReference type="RefSeq" id="WP_079684895.1">
    <property type="nucleotide sequence ID" value="NZ_FUZU01000001.1"/>
</dbReference>
<evidence type="ECO:0000313" key="2">
    <source>
        <dbReference type="EMBL" id="SKC41110.1"/>
    </source>
</evidence>
<evidence type="ECO:0000313" key="3">
    <source>
        <dbReference type="Proteomes" id="UP000190961"/>
    </source>
</evidence>
<dbReference type="PANTHER" id="PTHR38593:SF1">
    <property type="entry name" value="BLR2558 PROTEIN"/>
    <property type="match status" value="1"/>
</dbReference>